<dbReference type="KEGG" id="sspb:CP982_05485"/>
<dbReference type="InterPro" id="IPR013785">
    <property type="entry name" value="Aldolase_TIM"/>
</dbReference>
<dbReference type="Pfam" id="PF00724">
    <property type="entry name" value="Oxidored_FMN"/>
    <property type="match status" value="1"/>
</dbReference>
<dbReference type="AlphaFoldDB" id="A0A5P2X4N0"/>
<dbReference type="PANTHER" id="PTHR22893">
    <property type="entry name" value="NADH OXIDOREDUCTASE-RELATED"/>
    <property type="match status" value="1"/>
</dbReference>
<sequence>MDKLFTGLTLGKLDLPNRLVMGPMTRSRANDAGEMPALAAEYYSQRASAGLIISEATQVSALGKGYISTPGLHTGEQVAAWRTVTDAVHAAGGRMFAQLVHCGRIGHPSLYESGEAPIGPSAIASGERLFTGAGMVDHPVPREMTPADLERTLGEFVEAARNAIDAGFDGVEVHAANGFLLHQFLSDNTNRRTDAYGGPVENRIRFVVEVIEAVAAAVGPEKVGVRLSPGITFNGMAESDAAAVYPALARALRSTPLAYLHVLEMVTRDITRAIRGEWRGTLLLCAHPTPESFPSTPETGAAAVEEGIADAVVLATAWLANPDLPERIRQGGPYNEADSTTFYGGDHRGYTDYPTLGA</sequence>
<keyword evidence="3 5" id="KW-0560">Oxidoreductase</keyword>
<dbReference type="CDD" id="cd02933">
    <property type="entry name" value="OYE_like_FMN"/>
    <property type="match status" value="1"/>
</dbReference>
<feature type="domain" description="NADH:flavin oxidoreductase/NADH oxidase N-terminal" evidence="4">
    <location>
        <begin position="3"/>
        <end position="333"/>
    </location>
</feature>
<dbReference type="InterPro" id="IPR045247">
    <property type="entry name" value="Oye-like"/>
</dbReference>
<reference evidence="5 8" key="2">
    <citation type="submission" date="2020-08" db="EMBL/GenBank/DDBJ databases">
        <title>Genomic Encyclopedia of Type Strains, Phase III (KMG-III): the genomes of soil and plant-associated and newly described type strains.</title>
        <authorList>
            <person name="Whitman W."/>
        </authorList>
    </citation>
    <scope>NUCLEOTIDE SEQUENCE [LARGE SCALE GENOMIC DNA]</scope>
    <source>
        <strain evidence="5 8">CECT 3146</strain>
    </source>
</reference>
<accession>A0A5P2X4N0</accession>
<dbReference type="Proteomes" id="UP000549009">
    <property type="component" value="Unassembled WGS sequence"/>
</dbReference>
<evidence type="ECO:0000313" key="6">
    <source>
        <dbReference type="EMBL" id="QEV58229.1"/>
    </source>
</evidence>
<keyword evidence="8" id="KW-1185">Reference proteome</keyword>
<evidence type="ECO:0000313" key="8">
    <source>
        <dbReference type="Proteomes" id="UP000549009"/>
    </source>
</evidence>
<evidence type="ECO:0000313" key="5">
    <source>
        <dbReference type="EMBL" id="MBB5101493.1"/>
    </source>
</evidence>
<protein>
    <submittedName>
        <fullName evidence="6">Alkene reductase</fullName>
    </submittedName>
    <submittedName>
        <fullName evidence="5">N-ethylmaleimide reductase</fullName>
        <ecNumber evidence="5">1.-.-.-</ecNumber>
    </submittedName>
</protein>
<reference evidence="6 7" key="1">
    <citation type="submission" date="2017-09" db="EMBL/GenBank/DDBJ databases">
        <authorList>
            <person name="Lee N."/>
            <person name="Cho B.-K."/>
        </authorList>
    </citation>
    <scope>NUCLEOTIDE SEQUENCE [LARGE SCALE GENOMIC DNA]</scope>
    <source>
        <strain evidence="6 7">ATCC 27465</strain>
    </source>
</reference>
<dbReference type="SUPFAM" id="SSF51395">
    <property type="entry name" value="FMN-linked oxidoreductases"/>
    <property type="match status" value="1"/>
</dbReference>
<dbReference type="GO" id="GO:0005829">
    <property type="term" value="C:cytosol"/>
    <property type="evidence" value="ECO:0007669"/>
    <property type="project" value="TreeGrafter"/>
</dbReference>
<evidence type="ECO:0000256" key="1">
    <source>
        <dbReference type="ARBA" id="ARBA00001917"/>
    </source>
</evidence>
<evidence type="ECO:0000256" key="2">
    <source>
        <dbReference type="ARBA" id="ARBA00005979"/>
    </source>
</evidence>
<dbReference type="FunFam" id="3.20.20.70:FF:000059">
    <property type="entry name" value="N-ethylmaleimide reductase, FMN-linked"/>
    <property type="match status" value="1"/>
</dbReference>
<comment type="cofactor">
    <cofactor evidence="1">
        <name>FMN</name>
        <dbReference type="ChEBI" id="CHEBI:58210"/>
    </cofactor>
</comment>
<dbReference type="GO" id="GO:0016628">
    <property type="term" value="F:oxidoreductase activity, acting on the CH-CH group of donors, NAD or NADP as acceptor"/>
    <property type="evidence" value="ECO:0007669"/>
    <property type="project" value="UniProtKB-ARBA"/>
</dbReference>
<dbReference type="Gene3D" id="3.20.20.70">
    <property type="entry name" value="Aldolase class I"/>
    <property type="match status" value="1"/>
</dbReference>
<evidence type="ECO:0000313" key="7">
    <source>
        <dbReference type="Proteomes" id="UP000326505"/>
    </source>
</evidence>
<dbReference type="Proteomes" id="UP000326505">
    <property type="component" value="Chromosome"/>
</dbReference>
<dbReference type="PANTHER" id="PTHR22893:SF91">
    <property type="entry name" value="NADPH DEHYDROGENASE 2-RELATED"/>
    <property type="match status" value="1"/>
</dbReference>
<dbReference type="InterPro" id="IPR001155">
    <property type="entry name" value="OxRdtase_FMN_N"/>
</dbReference>
<organism evidence="6 7">
    <name type="scientific">Streptomyces spectabilis</name>
    <dbReference type="NCBI Taxonomy" id="68270"/>
    <lineage>
        <taxon>Bacteria</taxon>
        <taxon>Bacillati</taxon>
        <taxon>Actinomycetota</taxon>
        <taxon>Actinomycetes</taxon>
        <taxon>Kitasatosporales</taxon>
        <taxon>Streptomycetaceae</taxon>
        <taxon>Streptomyces</taxon>
    </lineage>
</organism>
<evidence type="ECO:0000259" key="4">
    <source>
        <dbReference type="Pfam" id="PF00724"/>
    </source>
</evidence>
<comment type="similarity">
    <text evidence="2">Belongs to the NADH:flavin oxidoreductase/NADH oxidase family.</text>
</comment>
<dbReference type="RefSeq" id="WP_150509433.1">
    <property type="nucleotide sequence ID" value="NZ_BMSQ01000003.1"/>
</dbReference>
<dbReference type="EMBL" id="JACHJD010000001">
    <property type="protein sequence ID" value="MBB5101493.1"/>
    <property type="molecule type" value="Genomic_DNA"/>
</dbReference>
<gene>
    <name evidence="6" type="ORF">CP982_05485</name>
    <name evidence="5" type="ORF">FHS40_000546</name>
</gene>
<dbReference type="OrthoDB" id="3169239at2"/>
<dbReference type="EMBL" id="CP023690">
    <property type="protein sequence ID" value="QEV58229.1"/>
    <property type="molecule type" value="Genomic_DNA"/>
</dbReference>
<dbReference type="GO" id="GO:0010181">
    <property type="term" value="F:FMN binding"/>
    <property type="evidence" value="ECO:0007669"/>
    <property type="project" value="InterPro"/>
</dbReference>
<dbReference type="EC" id="1.-.-.-" evidence="5"/>
<evidence type="ECO:0000256" key="3">
    <source>
        <dbReference type="ARBA" id="ARBA00023002"/>
    </source>
</evidence>
<name>A0A5P2X4N0_STRST</name>
<proteinExistence type="inferred from homology"/>